<organism evidence="2 3">
    <name type="scientific">Hebeloma cylindrosporum</name>
    <dbReference type="NCBI Taxonomy" id="76867"/>
    <lineage>
        <taxon>Eukaryota</taxon>
        <taxon>Fungi</taxon>
        <taxon>Dikarya</taxon>
        <taxon>Basidiomycota</taxon>
        <taxon>Agaricomycotina</taxon>
        <taxon>Agaricomycetes</taxon>
        <taxon>Agaricomycetidae</taxon>
        <taxon>Agaricales</taxon>
        <taxon>Agaricineae</taxon>
        <taxon>Hymenogastraceae</taxon>
        <taxon>Hebeloma</taxon>
    </lineage>
</organism>
<keyword evidence="3" id="KW-1185">Reference proteome</keyword>
<name>A0A0C2XGF1_HEBCY</name>
<accession>A0A0C2XGF1</accession>
<feature type="region of interest" description="Disordered" evidence="1">
    <location>
        <begin position="217"/>
        <end position="255"/>
    </location>
</feature>
<dbReference type="AlphaFoldDB" id="A0A0C2XGF1"/>
<sequence length="268" mass="29518">MLAIVPSTLVKSWSRSTALICAPSRAAWVSLRKNPKPHPRGLNCRSNEQAILVLKNLGSHALNTPSCKLILNGRLMNKLNGICTHQMTVELLRGERQGQNRALSRRRNSDGRLLQIIEIWGGKEDGRSERPAKPIPVSATAIVRCERNILPPVTPCLCQPETKRLAQHAQSPGGDENRVVVNFNLPLWFISVNFAELVVGYLAAGLRTLVERRKVESSLGVQRETQGPPKVGCANEIEPTEGRVERPGDRSAGEQLRVSFAHQVESLG</sequence>
<reference evidence="2 3" key="1">
    <citation type="submission" date="2014-04" db="EMBL/GenBank/DDBJ databases">
        <authorList>
            <consortium name="DOE Joint Genome Institute"/>
            <person name="Kuo A."/>
            <person name="Gay G."/>
            <person name="Dore J."/>
            <person name="Kohler A."/>
            <person name="Nagy L.G."/>
            <person name="Floudas D."/>
            <person name="Copeland A."/>
            <person name="Barry K.W."/>
            <person name="Cichocki N."/>
            <person name="Veneault-Fourrey C."/>
            <person name="LaButti K."/>
            <person name="Lindquist E.A."/>
            <person name="Lipzen A."/>
            <person name="Lundell T."/>
            <person name="Morin E."/>
            <person name="Murat C."/>
            <person name="Sun H."/>
            <person name="Tunlid A."/>
            <person name="Henrissat B."/>
            <person name="Grigoriev I.V."/>
            <person name="Hibbett D.S."/>
            <person name="Martin F."/>
            <person name="Nordberg H.P."/>
            <person name="Cantor M.N."/>
            <person name="Hua S.X."/>
        </authorList>
    </citation>
    <scope>NUCLEOTIDE SEQUENCE [LARGE SCALE GENOMIC DNA]</scope>
    <source>
        <strain evidence="3">h7</strain>
    </source>
</reference>
<protein>
    <submittedName>
        <fullName evidence="2">Uncharacterized protein</fullName>
    </submittedName>
</protein>
<dbReference type="HOGENOM" id="CLU_1038497_0_0_1"/>
<gene>
    <name evidence="2" type="ORF">M413DRAFT_280041</name>
</gene>
<evidence type="ECO:0000256" key="1">
    <source>
        <dbReference type="SAM" id="MobiDB-lite"/>
    </source>
</evidence>
<evidence type="ECO:0000313" key="2">
    <source>
        <dbReference type="EMBL" id="KIM36983.1"/>
    </source>
</evidence>
<dbReference type="Proteomes" id="UP000053424">
    <property type="component" value="Unassembled WGS sequence"/>
</dbReference>
<dbReference type="EMBL" id="KN831800">
    <property type="protein sequence ID" value="KIM36983.1"/>
    <property type="molecule type" value="Genomic_DNA"/>
</dbReference>
<proteinExistence type="predicted"/>
<evidence type="ECO:0000313" key="3">
    <source>
        <dbReference type="Proteomes" id="UP000053424"/>
    </source>
</evidence>
<reference evidence="3" key="2">
    <citation type="submission" date="2015-01" db="EMBL/GenBank/DDBJ databases">
        <title>Evolutionary Origins and Diversification of the Mycorrhizal Mutualists.</title>
        <authorList>
            <consortium name="DOE Joint Genome Institute"/>
            <consortium name="Mycorrhizal Genomics Consortium"/>
            <person name="Kohler A."/>
            <person name="Kuo A."/>
            <person name="Nagy L.G."/>
            <person name="Floudas D."/>
            <person name="Copeland A."/>
            <person name="Barry K.W."/>
            <person name="Cichocki N."/>
            <person name="Veneault-Fourrey C."/>
            <person name="LaButti K."/>
            <person name="Lindquist E.A."/>
            <person name="Lipzen A."/>
            <person name="Lundell T."/>
            <person name="Morin E."/>
            <person name="Murat C."/>
            <person name="Riley R."/>
            <person name="Ohm R."/>
            <person name="Sun H."/>
            <person name="Tunlid A."/>
            <person name="Henrissat B."/>
            <person name="Grigoriev I.V."/>
            <person name="Hibbett D.S."/>
            <person name="Martin F."/>
        </authorList>
    </citation>
    <scope>NUCLEOTIDE SEQUENCE [LARGE SCALE GENOMIC DNA]</scope>
    <source>
        <strain evidence="3">h7</strain>
    </source>
</reference>
<feature type="compositionally biased region" description="Basic and acidic residues" evidence="1">
    <location>
        <begin position="240"/>
        <end position="252"/>
    </location>
</feature>